<evidence type="ECO:0000256" key="4">
    <source>
        <dbReference type="ARBA" id="ARBA00022516"/>
    </source>
</evidence>
<evidence type="ECO:0000256" key="1">
    <source>
        <dbReference type="ARBA" id="ARBA00001947"/>
    </source>
</evidence>
<organism evidence="11">
    <name type="scientific">marine metagenome</name>
    <dbReference type="NCBI Taxonomy" id="408172"/>
    <lineage>
        <taxon>unclassified sequences</taxon>
        <taxon>metagenomes</taxon>
        <taxon>ecological metagenomes</taxon>
    </lineage>
</organism>
<keyword evidence="7" id="KW-0378">Hydrolase</keyword>
<dbReference type="GO" id="GO:0009245">
    <property type="term" value="P:lipid A biosynthetic process"/>
    <property type="evidence" value="ECO:0007669"/>
    <property type="project" value="UniProtKB-KW"/>
</dbReference>
<keyword evidence="8" id="KW-0862">Zinc</keyword>
<feature type="non-terminal residue" evidence="11">
    <location>
        <position position="1"/>
    </location>
</feature>
<evidence type="ECO:0000256" key="9">
    <source>
        <dbReference type="ARBA" id="ARBA00023098"/>
    </source>
</evidence>
<dbReference type="GO" id="GO:0103117">
    <property type="term" value="F:UDP-3-O-acyl-N-acetylglucosamine deacetylase activity"/>
    <property type="evidence" value="ECO:0007669"/>
    <property type="project" value="UniProtKB-EC"/>
</dbReference>
<dbReference type="EC" id="3.5.1.108" evidence="3"/>
<keyword evidence="5" id="KW-0441">Lipid A biosynthesis</keyword>
<gene>
    <name evidence="11" type="ORF">METZ01_LOCUS300803</name>
</gene>
<dbReference type="InterPro" id="IPR011334">
    <property type="entry name" value="UDP-acyl_GlcNac_deAcase_C"/>
</dbReference>
<dbReference type="NCBIfam" id="TIGR00325">
    <property type="entry name" value="lpxC"/>
    <property type="match status" value="1"/>
</dbReference>
<proteinExistence type="predicted"/>
<dbReference type="UniPathway" id="UPA00359">
    <property type="reaction ID" value="UER00478"/>
</dbReference>
<dbReference type="Gene3D" id="3.30.230.20">
    <property type="entry name" value="lpxc deacetylase, domain 1"/>
    <property type="match status" value="1"/>
</dbReference>
<accession>A0A382MGC6</accession>
<reference evidence="11" key="1">
    <citation type="submission" date="2018-05" db="EMBL/GenBank/DDBJ databases">
        <authorList>
            <person name="Lanie J.A."/>
            <person name="Ng W.-L."/>
            <person name="Kazmierczak K.M."/>
            <person name="Andrzejewski T.M."/>
            <person name="Davidsen T.M."/>
            <person name="Wayne K.J."/>
            <person name="Tettelin H."/>
            <person name="Glass J.I."/>
            <person name="Rusch D."/>
            <person name="Podicherti R."/>
            <person name="Tsui H.-C.T."/>
            <person name="Winkler M.E."/>
        </authorList>
    </citation>
    <scope>NUCLEOTIDE SEQUENCE</scope>
</reference>
<dbReference type="GO" id="GO:0016020">
    <property type="term" value="C:membrane"/>
    <property type="evidence" value="ECO:0007669"/>
    <property type="project" value="GOC"/>
</dbReference>
<evidence type="ECO:0000313" key="11">
    <source>
        <dbReference type="EMBL" id="SVC47949.1"/>
    </source>
</evidence>
<dbReference type="InterPro" id="IPR020568">
    <property type="entry name" value="Ribosomal_Su5_D2-typ_SF"/>
</dbReference>
<evidence type="ECO:0000256" key="8">
    <source>
        <dbReference type="ARBA" id="ARBA00022833"/>
    </source>
</evidence>
<dbReference type="AlphaFoldDB" id="A0A382MGC6"/>
<evidence type="ECO:0000256" key="2">
    <source>
        <dbReference type="ARBA" id="ARBA00005002"/>
    </source>
</evidence>
<evidence type="ECO:0000256" key="6">
    <source>
        <dbReference type="ARBA" id="ARBA00022723"/>
    </source>
</evidence>
<keyword evidence="6" id="KW-0479">Metal-binding</keyword>
<comment type="cofactor">
    <cofactor evidence="1">
        <name>Zn(2+)</name>
        <dbReference type="ChEBI" id="CHEBI:29105"/>
    </cofactor>
</comment>
<keyword evidence="4" id="KW-0444">Lipid biosynthesis</keyword>
<dbReference type="PANTHER" id="PTHR33694:SF1">
    <property type="entry name" value="UDP-3-O-ACYL-N-ACETYLGLUCOSAMINE DEACETYLASE 1, MITOCHONDRIAL-RELATED"/>
    <property type="match status" value="1"/>
</dbReference>
<dbReference type="PANTHER" id="PTHR33694">
    <property type="entry name" value="UDP-3-O-ACYL-N-ACETYLGLUCOSAMINE DEACETYLASE 1, MITOCHONDRIAL-RELATED"/>
    <property type="match status" value="1"/>
</dbReference>
<evidence type="ECO:0000256" key="7">
    <source>
        <dbReference type="ARBA" id="ARBA00022801"/>
    </source>
</evidence>
<sequence>GSGIMFGDISTGKTIPARLENVQSTDYSTRLQKDRVSVGTIEHIMAVLHMYRITNLLIKIGDEAPVMDGSAKDFCDLIEDGEFEDQEGFYEEIVINKKYTFGNKDQGGPYISIEPSDNFCVSYHMEYPEPIGIQDYTYEFKGNESFKKEIAPARTFGFMEEVAQLTKMGYASGGKLDNFILLGDKKVLNTELRFKDEFPRHKILDILGDFYLLGKPIRGRIKAYKSGHTQNIGLLQHIRNNLVQKN</sequence>
<dbReference type="InterPro" id="IPR004463">
    <property type="entry name" value="UDP-acyl_GlcNac_deAcase"/>
</dbReference>
<dbReference type="Pfam" id="PF03331">
    <property type="entry name" value="LpxC"/>
    <property type="match status" value="1"/>
</dbReference>
<evidence type="ECO:0000256" key="3">
    <source>
        <dbReference type="ARBA" id="ARBA00012745"/>
    </source>
</evidence>
<comment type="pathway">
    <text evidence="2">Glycolipid biosynthesis; lipid IV(A) biosynthesis; lipid IV(A) from (3R)-3-hydroxytetradecanoyl-[acyl-carrier-protein] and UDP-N-acetyl-alpha-D-glucosamine: step 2/6.</text>
</comment>
<evidence type="ECO:0000256" key="10">
    <source>
        <dbReference type="ARBA" id="ARBA00024535"/>
    </source>
</evidence>
<name>A0A382MGC6_9ZZZZ</name>
<evidence type="ECO:0000256" key="5">
    <source>
        <dbReference type="ARBA" id="ARBA00022556"/>
    </source>
</evidence>
<dbReference type="GO" id="GO:0046872">
    <property type="term" value="F:metal ion binding"/>
    <property type="evidence" value="ECO:0007669"/>
    <property type="project" value="UniProtKB-KW"/>
</dbReference>
<dbReference type="Gene3D" id="3.30.1700.10">
    <property type="entry name" value="lpxc deacetylase, domain 2"/>
    <property type="match status" value="1"/>
</dbReference>
<comment type="catalytic activity">
    <reaction evidence="10">
        <text>a UDP-3-O-[(3R)-3-hydroxyacyl]-N-acetyl-alpha-D-glucosamine + H2O = a UDP-3-O-[(3R)-3-hydroxyacyl]-alpha-D-glucosamine + acetate</text>
        <dbReference type="Rhea" id="RHEA:67816"/>
        <dbReference type="ChEBI" id="CHEBI:15377"/>
        <dbReference type="ChEBI" id="CHEBI:30089"/>
        <dbReference type="ChEBI" id="CHEBI:137740"/>
        <dbReference type="ChEBI" id="CHEBI:173225"/>
        <dbReference type="EC" id="3.5.1.108"/>
    </reaction>
</comment>
<dbReference type="SUPFAM" id="SSF54211">
    <property type="entry name" value="Ribosomal protein S5 domain 2-like"/>
    <property type="match status" value="2"/>
</dbReference>
<protein>
    <recommendedName>
        <fullName evidence="3">UDP-3-O-acyl-N-acetylglucosamine deacetylase</fullName>
        <ecNumber evidence="3">3.5.1.108</ecNumber>
    </recommendedName>
</protein>
<keyword evidence="9" id="KW-0443">Lipid metabolism</keyword>
<dbReference type="EMBL" id="UINC01093490">
    <property type="protein sequence ID" value="SVC47949.1"/>
    <property type="molecule type" value="Genomic_DNA"/>
</dbReference>
<dbReference type="InterPro" id="IPR015870">
    <property type="entry name" value="UDP-acyl_N-AcGlcN_deAcase_N"/>
</dbReference>